<feature type="domain" description="ABC3 transporter permease C-terminal" evidence="8">
    <location>
        <begin position="955"/>
        <end position="1072"/>
    </location>
</feature>
<keyword evidence="10" id="KW-1185">Reference proteome</keyword>
<feature type="transmembrane region" description="Helical" evidence="7">
    <location>
        <begin position="339"/>
        <end position="362"/>
    </location>
</feature>
<dbReference type="PANTHER" id="PTHR30572">
    <property type="entry name" value="MEMBRANE COMPONENT OF TRANSPORTER-RELATED"/>
    <property type="match status" value="1"/>
</dbReference>
<dbReference type="Pfam" id="PF02687">
    <property type="entry name" value="FtsX"/>
    <property type="match status" value="1"/>
</dbReference>
<feature type="transmembrane region" description="Helical" evidence="7">
    <location>
        <begin position="12"/>
        <end position="36"/>
    </location>
</feature>
<comment type="caution">
    <text evidence="9">The sequence shown here is derived from an EMBL/GenBank/DDBJ whole genome shotgun (WGS) entry which is preliminary data.</text>
</comment>
<dbReference type="GO" id="GO:0022857">
    <property type="term" value="F:transmembrane transporter activity"/>
    <property type="evidence" value="ECO:0007669"/>
    <property type="project" value="TreeGrafter"/>
</dbReference>
<evidence type="ECO:0000256" key="1">
    <source>
        <dbReference type="ARBA" id="ARBA00004651"/>
    </source>
</evidence>
<gene>
    <name evidence="9" type="ORF">CGE01nite_26990</name>
</gene>
<reference evidence="9 10" key="1">
    <citation type="submission" date="2019-06" db="EMBL/GenBank/DDBJ databases">
        <title>Whole genome shotgun sequence of Cellulomonas gelida NBRC 3748.</title>
        <authorList>
            <person name="Hosoyama A."/>
            <person name="Uohara A."/>
            <person name="Ohji S."/>
            <person name="Ichikawa N."/>
        </authorList>
    </citation>
    <scope>NUCLEOTIDE SEQUENCE [LARGE SCALE GENOMIC DNA]</scope>
    <source>
        <strain evidence="9 10">NBRC 3748</strain>
    </source>
</reference>
<evidence type="ECO:0000313" key="10">
    <source>
        <dbReference type="Proteomes" id="UP000320461"/>
    </source>
</evidence>
<protein>
    <recommendedName>
        <fullName evidence="8">ABC3 transporter permease C-terminal domain-containing protein</fullName>
    </recommendedName>
</protein>
<proteinExistence type="inferred from homology"/>
<evidence type="ECO:0000256" key="4">
    <source>
        <dbReference type="ARBA" id="ARBA00022989"/>
    </source>
</evidence>
<dbReference type="EMBL" id="BJLQ01000035">
    <property type="protein sequence ID" value="GEA85448.1"/>
    <property type="molecule type" value="Genomic_DNA"/>
</dbReference>
<feature type="transmembrane region" description="Helical" evidence="7">
    <location>
        <begin position="1047"/>
        <end position="1075"/>
    </location>
</feature>
<dbReference type="GO" id="GO:0005886">
    <property type="term" value="C:plasma membrane"/>
    <property type="evidence" value="ECO:0007669"/>
    <property type="project" value="UniProtKB-SubCell"/>
</dbReference>
<feature type="transmembrane region" description="Helical" evidence="7">
    <location>
        <begin position="388"/>
        <end position="410"/>
    </location>
</feature>
<keyword evidence="3 7" id="KW-0812">Transmembrane</keyword>
<evidence type="ECO:0000256" key="7">
    <source>
        <dbReference type="SAM" id="Phobius"/>
    </source>
</evidence>
<feature type="transmembrane region" description="Helical" evidence="7">
    <location>
        <begin position="294"/>
        <end position="318"/>
    </location>
</feature>
<keyword evidence="2" id="KW-1003">Cell membrane</keyword>
<organism evidence="9 10">
    <name type="scientific">Cellulomonas gelida</name>
    <dbReference type="NCBI Taxonomy" id="1712"/>
    <lineage>
        <taxon>Bacteria</taxon>
        <taxon>Bacillati</taxon>
        <taxon>Actinomycetota</taxon>
        <taxon>Actinomycetes</taxon>
        <taxon>Micrococcales</taxon>
        <taxon>Cellulomonadaceae</taxon>
        <taxon>Cellulomonas</taxon>
    </lineage>
</organism>
<accession>A0A4Y3KRD7</accession>
<sequence length="1089" mass="112570">MLAHRTRAQGTLLLAVVAVTVVAATLLGTFALLLWVGEDRAPQVALDRAGVESTTIDVRAVVGRNSPEQVTEALQTGLAELLGPVDADVTTWTSSPWLSVERERGLEPVLVYLADYPIVPEHATLLTGQWPTTAWDGTAVPVALPTATAAAYGWKLGDVLRTAGTDVGADIPVRVVGTYRADPPRSVWSRDLLAGRGYDPAFPVPGSFGGSVAEAWGPLVVAPGVGAVQPGTQRLVAQPDLASATPAELAGLRERLRTAQTDLYAAVPGASTDVSTALDRTLDTITASLAVTRVGVVVVGLMLLVVAVTVLLLAARLLAERRSAEQTLLTSRGASHAQLLGLAAFEALGVAAVATLTAPWLAGLVYRGVTRVPVLRDAGLAVDPGTPALLWTTCAVAALLLAAVLLAPSVRRRVSAVDSEQQDIRQDRRQMLARSGVDLAVVVVAGVALWQLVRHGSPVLDGSGGMDPLLVAAPALVLLAGGVLAGRVLPLVAGLGELAARRSRALVAPLTAWEISRRPRRAAGAVLLVTLAVAVGTFAQGWLDTWRTSQREQAELTIGTDLRITDPDGSLFEQSARIGGVDHLPVVAPVALRQVQTAIASGADASTSGVTTTMLALDTHHAGDLLRGRLDGGWSAATAGMAPARPVQGVPIPAGTSELRLTLSARVRAPLTGDDAARTWASLVVQDARGARATLDLPAVTTAVGSGPDAPAELALALPEDLGATQLIGVGLRLSLPPDVWSTFDPELWNLPYDAVLTDVRAVDTDGDETLLDLSRGAWHTTGAPQPFQQGIRLGATWVDGDGLHVTATPNLGHVGDGTAALYTTTFDREPIVHAVVTPALLSKLSATEDDVLVVDVDGVAVQLRIDRQVPYLPGIPRGDAMLVDRDALLRAVLVAGGRSTLTDEWWARVSDGDAPGAAAAITKTGAGTTTTRVEVRAEATDGPLHVAVPAALWIVTLAAVALAVAGIALSATVAVRTRRLELARLQALGASQGSLVRAIVGEYVLLGAIGTIAGVAVGALLAWFVGPLITVSSRGLAPVPSVVVQWPWPVLGAVVGTLTIGALLAVVVTTRALLRRASGALLRLGDEG</sequence>
<dbReference type="InterPro" id="IPR050250">
    <property type="entry name" value="Macrolide_Exporter_MacB"/>
</dbReference>
<feature type="transmembrane region" description="Helical" evidence="7">
    <location>
        <begin position="1004"/>
        <end position="1027"/>
    </location>
</feature>
<evidence type="ECO:0000256" key="6">
    <source>
        <dbReference type="ARBA" id="ARBA00038076"/>
    </source>
</evidence>
<evidence type="ECO:0000256" key="5">
    <source>
        <dbReference type="ARBA" id="ARBA00023136"/>
    </source>
</evidence>
<feature type="transmembrane region" description="Helical" evidence="7">
    <location>
        <begin position="473"/>
        <end position="495"/>
    </location>
</feature>
<dbReference type="Proteomes" id="UP000320461">
    <property type="component" value="Unassembled WGS sequence"/>
</dbReference>
<feature type="transmembrane region" description="Helical" evidence="7">
    <location>
        <begin position="431"/>
        <end position="453"/>
    </location>
</feature>
<feature type="transmembrane region" description="Helical" evidence="7">
    <location>
        <begin position="951"/>
        <end position="976"/>
    </location>
</feature>
<keyword evidence="5 7" id="KW-0472">Membrane</keyword>
<evidence type="ECO:0000256" key="3">
    <source>
        <dbReference type="ARBA" id="ARBA00022692"/>
    </source>
</evidence>
<evidence type="ECO:0000256" key="2">
    <source>
        <dbReference type="ARBA" id="ARBA00022475"/>
    </source>
</evidence>
<keyword evidence="4 7" id="KW-1133">Transmembrane helix</keyword>
<feature type="transmembrane region" description="Helical" evidence="7">
    <location>
        <begin position="522"/>
        <end position="543"/>
    </location>
</feature>
<dbReference type="InterPro" id="IPR003838">
    <property type="entry name" value="ABC3_permease_C"/>
</dbReference>
<dbReference type="PANTHER" id="PTHR30572:SF4">
    <property type="entry name" value="ABC TRANSPORTER PERMEASE YTRF"/>
    <property type="match status" value="1"/>
</dbReference>
<comment type="subcellular location">
    <subcellularLocation>
        <location evidence="1">Cell membrane</location>
        <topology evidence="1">Multi-pass membrane protein</topology>
    </subcellularLocation>
</comment>
<evidence type="ECO:0000259" key="8">
    <source>
        <dbReference type="Pfam" id="PF02687"/>
    </source>
</evidence>
<comment type="similarity">
    <text evidence="6">Belongs to the ABC-4 integral membrane protein family.</text>
</comment>
<evidence type="ECO:0000313" key="9">
    <source>
        <dbReference type="EMBL" id="GEA85448.1"/>
    </source>
</evidence>
<name>A0A4Y3KRD7_9CELL</name>
<dbReference type="AlphaFoldDB" id="A0A4Y3KRD7"/>